<proteinExistence type="predicted"/>
<reference evidence="1" key="2">
    <citation type="submission" date="2025-09" db="UniProtKB">
        <authorList>
            <consortium name="EnsemblPlants"/>
        </authorList>
    </citation>
    <scope>IDENTIFICATION</scope>
</reference>
<dbReference type="EnsemblPlants" id="AVESA.00010b.r2.2CG0278830.1">
    <property type="protein sequence ID" value="AVESA.00010b.r2.2CG0278830.1.CDS"/>
    <property type="gene ID" value="AVESA.00010b.r2.2CG0278830"/>
</dbReference>
<accession>A0ACD5UMK0</accession>
<evidence type="ECO:0000313" key="1">
    <source>
        <dbReference type="EnsemblPlants" id="AVESA.00010b.r2.2CG0278830.1.CDS"/>
    </source>
</evidence>
<protein>
    <submittedName>
        <fullName evidence="1">Uncharacterized protein</fullName>
    </submittedName>
</protein>
<sequence>MEDFAGTTDPPKQGYFLGLLNSVENTWTSVRNWETETSPADNDISERNNPESSFENEVLSLPNLRVYIDDDIDVDNEGESQPPVIHLVDQKTEECSEQYEQNDDNIFSAFNTVDCSEVTSQSSGIIEKVDAEPMEQSLRDYCYDKSVEMFQPNVGMTFDSLNEAYQFYNSYSWVKGFSISHGDSYTSKKCQVNARIGLPTFGEFYLISIM</sequence>
<evidence type="ECO:0000313" key="2">
    <source>
        <dbReference type="Proteomes" id="UP001732700"/>
    </source>
</evidence>
<name>A0ACD5UMK0_AVESA</name>
<keyword evidence="2" id="KW-1185">Reference proteome</keyword>
<organism evidence="1 2">
    <name type="scientific">Avena sativa</name>
    <name type="common">Oat</name>
    <dbReference type="NCBI Taxonomy" id="4498"/>
    <lineage>
        <taxon>Eukaryota</taxon>
        <taxon>Viridiplantae</taxon>
        <taxon>Streptophyta</taxon>
        <taxon>Embryophyta</taxon>
        <taxon>Tracheophyta</taxon>
        <taxon>Spermatophyta</taxon>
        <taxon>Magnoliopsida</taxon>
        <taxon>Liliopsida</taxon>
        <taxon>Poales</taxon>
        <taxon>Poaceae</taxon>
        <taxon>BOP clade</taxon>
        <taxon>Pooideae</taxon>
        <taxon>Poodae</taxon>
        <taxon>Poeae</taxon>
        <taxon>Poeae Chloroplast Group 1 (Aveneae type)</taxon>
        <taxon>Aveninae</taxon>
        <taxon>Avena</taxon>
    </lineage>
</organism>
<reference evidence="1" key="1">
    <citation type="submission" date="2021-05" db="EMBL/GenBank/DDBJ databases">
        <authorList>
            <person name="Scholz U."/>
            <person name="Mascher M."/>
            <person name="Fiebig A."/>
        </authorList>
    </citation>
    <scope>NUCLEOTIDE SEQUENCE [LARGE SCALE GENOMIC DNA]</scope>
</reference>
<dbReference type="Proteomes" id="UP001732700">
    <property type="component" value="Chromosome 2C"/>
</dbReference>